<evidence type="ECO:0000313" key="2">
    <source>
        <dbReference type="Proteomes" id="UP000064921"/>
    </source>
</evidence>
<dbReference type="Proteomes" id="UP000064921">
    <property type="component" value="Chromosome"/>
</dbReference>
<dbReference type="Gene3D" id="3.40.50.2000">
    <property type="entry name" value="Glycogen Phosphorylase B"/>
    <property type="match status" value="2"/>
</dbReference>
<dbReference type="PANTHER" id="PTHR45947:SF3">
    <property type="entry name" value="SULFOQUINOVOSYL TRANSFERASE SQD2"/>
    <property type="match status" value="1"/>
</dbReference>
<sequence>MRAAFYAPMKPADDPVPSGDRTFAQLILRALEMGGHDTRVASRLKTWRAAPEDLPEAHAAAQGEAERIIGGWEAEGWRPEVWVTYHLYHKAPDWIGPAVADHFAIPYVVLEASRAPKRQTGPWAYGFAAADAALQRADAVGAIHRADAGCLEPVLPPDVLHLFPPFLDATPFLKVRPALSEEGPVRLLAVGMMRPGDKEASYRVLAEALAQLKDIDWELTLVGDGPSREILAPLFPAARCHFAGALPPEALPQQYLCHDIFVWPAIREAFGFVFLEAQASGLPVAGGATFGVPDIVENGRTGLLSPEGDSAALAASLRRLILNRSLRGTMGEAARAHILSRHDLAAGAARLNALLQAAQKHYLGVRTRP</sequence>
<dbReference type="GO" id="GO:0016758">
    <property type="term" value="F:hexosyltransferase activity"/>
    <property type="evidence" value="ECO:0007669"/>
    <property type="project" value="TreeGrafter"/>
</dbReference>
<dbReference type="AlphaFoldDB" id="A0A0U3FT32"/>
<keyword evidence="2" id="KW-1185">Reference proteome</keyword>
<proteinExistence type="predicted"/>
<dbReference type="Pfam" id="PF13692">
    <property type="entry name" value="Glyco_trans_1_4"/>
    <property type="match status" value="1"/>
</dbReference>
<evidence type="ECO:0000313" key="1">
    <source>
        <dbReference type="EMBL" id="ALV29454.1"/>
    </source>
</evidence>
<dbReference type="SUPFAM" id="SSF53756">
    <property type="entry name" value="UDP-Glycosyltransferase/glycogen phosphorylase"/>
    <property type="match status" value="1"/>
</dbReference>
<reference evidence="1 2" key="1">
    <citation type="submission" date="2015-10" db="EMBL/GenBank/DDBJ databases">
        <title>The world's first case of liver abscess caused by Pannonibacter phragmitetus.</title>
        <authorList>
            <person name="Ming D."/>
            <person name="Wang M."/>
            <person name="Zhou Y."/>
            <person name="Jiang T."/>
            <person name="Hu S."/>
        </authorList>
    </citation>
    <scope>NUCLEOTIDE SEQUENCE [LARGE SCALE GENOMIC DNA]</scope>
    <source>
        <strain evidence="1 2">31801</strain>
    </source>
</reference>
<dbReference type="STRING" id="121719.APZ00_22425"/>
<dbReference type="PANTHER" id="PTHR45947">
    <property type="entry name" value="SULFOQUINOVOSYL TRANSFERASE SQD2"/>
    <property type="match status" value="1"/>
</dbReference>
<gene>
    <name evidence="1" type="ORF">APZ00_22425</name>
</gene>
<keyword evidence="1" id="KW-0808">Transferase</keyword>
<dbReference type="CDD" id="cd03801">
    <property type="entry name" value="GT4_PimA-like"/>
    <property type="match status" value="1"/>
</dbReference>
<accession>A0A0U3FT32</accession>
<name>A0A0U3FT32_9HYPH</name>
<dbReference type="KEGG" id="pphr:APZ00_22425"/>
<organism evidence="1 2">
    <name type="scientific">Pannonibacter phragmitetus</name>
    <dbReference type="NCBI Taxonomy" id="121719"/>
    <lineage>
        <taxon>Bacteria</taxon>
        <taxon>Pseudomonadati</taxon>
        <taxon>Pseudomonadota</taxon>
        <taxon>Alphaproteobacteria</taxon>
        <taxon>Hyphomicrobiales</taxon>
        <taxon>Stappiaceae</taxon>
        <taxon>Pannonibacter</taxon>
    </lineage>
</organism>
<dbReference type="RefSeq" id="WP_058900267.1">
    <property type="nucleotide sequence ID" value="NZ_CP013068.1"/>
</dbReference>
<protein>
    <submittedName>
        <fullName evidence="1">Glycosyl transferase</fullName>
    </submittedName>
</protein>
<dbReference type="EMBL" id="CP013068">
    <property type="protein sequence ID" value="ALV29454.1"/>
    <property type="molecule type" value="Genomic_DNA"/>
</dbReference>
<dbReference type="InterPro" id="IPR050194">
    <property type="entry name" value="Glycosyltransferase_grp1"/>
</dbReference>